<keyword evidence="2" id="KW-1185">Reference proteome</keyword>
<reference evidence="1 2" key="1">
    <citation type="submission" date="2013-12" db="EMBL/GenBank/DDBJ databases">
        <authorList>
            <consortium name="DOE Joint Genome Institute"/>
            <person name="Muyzer G."/>
            <person name="Huntemann M."/>
            <person name="Han J."/>
            <person name="Chen A."/>
            <person name="Kyrpides N."/>
            <person name="Mavromatis K."/>
            <person name="Markowitz V."/>
            <person name="Palaniappan K."/>
            <person name="Ivanova N."/>
            <person name="Schaumberg A."/>
            <person name="Pati A."/>
            <person name="Liolios K."/>
            <person name="Nordberg H.P."/>
            <person name="Cantor M.N."/>
            <person name="Hua S.X."/>
            <person name="Woyke T."/>
        </authorList>
    </citation>
    <scope>NUCLEOTIDE SEQUENCE [LARGE SCALE GENOMIC DNA]</scope>
    <source>
        <strain evidence="1 2">ARh 1</strain>
    </source>
</reference>
<evidence type="ECO:0000313" key="1">
    <source>
        <dbReference type="EMBL" id="AHE98881.1"/>
    </source>
</evidence>
<proteinExistence type="predicted"/>
<dbReference type="RefSeq" id="WP_006747883.1">
    <property type="nucleotide sequence ID" value="NZ_CP007029.1"/>
</dbReference>
<evidence type="ECO:0000313" key="2">
    <source>
        <dbReference type="Proteomes" id="UP000005289"/>
    </source>
</evidence>
<name>W0DKA3_9GAMM</name>
<gene>
    <name evidence="1" type="ORF">THITH_12140</name>
</gene>
<dbReference type="Proteomes" id="UP000005289">
    <property type="component" value="Chromosome"/>
</dbReference>
<dbReference type="STRING" id="713585.THITH_12140"/>
<organism evidence="1 2">
    <name type="scientific">Thioalkalivibrio paradoxus ARh 1</name>
    <dbReference type="NCBI Taxonomy" id="713585"/>
    <lineage>
        <taxon>Bacteria</taxon>
        <taxon>Pseudomonadati</taxon>
        <taxon>Pseudomonadota</taxon>
        <taxon>Gammaproteobacteria</taxon>
        <taxon>Chromatiales</taxon>
        <taxon>Ectothiorhodospiraceae</taxon>
        <taxon>Thioalkalivibrio</taxon>
    </lineage>
</organism>
<dbReference type="InterPro" id="IPR032314">
    <property type="entry name" value="DUF4845"/>
</dbReference>
<dbReference type="KEGG" id="tti:THITH_12140"/>
<dbReference type="EMBL" id="CP007029">
    <property type="protein sequence ID" value="AHE98881.1"/>
    <property type="molecule type" value="Genomic_DNA"/>
</dbReference>
<dbReference type="Pfam" id="PF16137">
    <property type="entry name" value="DUF4845"/>
    <property type="match status" value="1"/>
</dbReference>
<sequence>MMTTRRQMQGAGALTVIALLLFALLIGTFVLTMGKDYMQYWTVRSIAIDVAKTPGAAERTSHQLWNEIERRLAINSIYDNVERENFTFEDDGGGRHMVLSYEVRRPFFGNLDLVANFQRRDTLSP</sequence>
<evidence type="ECO:0008006" key="3">
    <source>
        <dbReference type="Google" id="ProtNLM"/>
    </source>
</evidence>
<dbReference type="HOGENOM" id="CLU_149778_1_2_6"/>
<accession>W0DKA3</accession>
<dbReference type="AlphaFoldDB" id="W0DKA3"/>
<protein>
    <recommendedName>
        <fullName evidence="3">DUF4845 domain-containing protein</fullName>
    </recommendedName>
</protein>